<accession>A0A8J4XSX5</accession>
<feature type="domain" description="RAI1-like" evidence="4">
    <location>
        <begin position="24"/>
        <end position="293"/>
    </location>
</feature>
<keyword evidence="2" id="KW-0547">Nucleotide-binding</keyword>
<keyword evidence="2" id="KW-0540">Nuclease</keyword>
<dbReference type="Pfam" id="PF08652">
    <property type="entry name" value="RAI1"/>
    <property type="match status" value="1"/>
</dbReference>
<feature type="compositionally biased region" description="Basic and acidic residues" evidence="3">
    <location>
        <begin position="488"/>
        <end position="527"/>
    </location>
</feature>
<comment type="caution">
    <text evidence="5">The sequence shown here is derived from an EMBL/GenBank/DDBJ whole genome shotgun (WGS) entry which is preliminary data.</text>
</comment>
<evidence type="ECO:0000256" key="1">
    <source>
        <dbReference type="ARBA" id="ARBA00006562"/>
    </source>
</evidence>
<gene>
    <name evidence="5" type="primary">dxo_0</name>
    <name evidence="5" type="ORF">GWK47_020725</name>
</gene>
<dbReference type="GO" id="GO:0034353">
    <property type="term" value="F:mRNA 5'-diphosphatase activity"/>
    <property type="evidence" value="ECO:0007669"/>
    <property type="project" value="TreeGrafter"/>
</dbReference>
<sequence>MFNNSMMPKLSSNYIPYGTRSLEMEPPLDLKRGWDRINGFTATTADTFNDFLQWIIKNQNQLKAKNSSDKLMVDILCTRGTLKSVMLAPYTFHQLGCEMIILAQSFKGSIYMKYKYEDHEGEKKDNSSYYESYGHKFQQYMTGGNPDDVLECDCQFRCVLNLHLNELSLLYPTVIHGVDESLLQGNLTDTRAFVSIKETKEMVNSFKQDSFERYTLNKWWIENQLAGIPRLLMGTRNEHAKIHTLQMMHTDAMPSMAKGKWKPSVCINFLDRFLSFVMEKVTSEPNQVHRFESLPAEPQPGQPGSLQSLPPTRCYASTGCYNTIMTLNTNLIVYLTTSVTYRNDEQNRARWRTEEGQGGAPQGPCTRRGVGAPPPLPRGAPRGAGTARGPRKREGGRSQRGAFPPPKKARLEEMEKGGEGGPGLEGAKRKGKVRPGGYEEEGEGPQGPRTTVGAERGRPHTGAPREGPGPANGRGEQEISRTPPPQKARLEEMERRAKEMEQKRKAKVEAVRQKMEMEREARAEAKR</sequence>
<keyword evidence="2" id="KW-0694">RNA-binding</keyword>
<dbReference type="AlphaFoldDB" id="A0A8J4XSX5"/>
<dbReference type="Proteomes" id="UP000770661">
    <property type="component" value="Unassembled WGS sequence"/>
</dbReference>
<dbReference type="PANTHER" id="PTHR12395:SF9">
    <property type="entry name" value="DECAPPING AND EXORIBONUCLEASE PROTEIN"/>
    <property type="match status" value="1"/>
</dbReference>
<evidence type="ECO:0000256" key="3">
    <source>
        <dbReference type="SAM" id="MobiDB-lite"/>
    </source>
</evidence>
<keyword evidence="6" id="KW-1185">Reference proteome</keyword>
<keyword evidence="2" id="KW-0378">Hydrolase</keyword>
<dbReference type="GO" id="GO:0003723">
    <property type="term" value="F:RNA binding"/>
    <property type="evidence" value="ECO:0007669"/>
    <property type="project" value="UniProtKB-KW"/>
</dbReference>
<dbReference type="EC" id="3.6.1.-" evidence="2"/>
<protein>
    <recommendedName>
        <fullName evidence="2">Decapping nuclease</fullName>
        <ecNumber evidence="2">3.6.1.-</ecNumber>
    </recommendedName>
</protein>
<feature type="compositionally biased region" description="Low complexity" evidence="3">
    <location>
        <begin position="379"/>
        <end position="388"/>
    </location>
</feature>
<name>A0A8J4XSX5_CHIOP</name>
<evidence type="ECO:0000313" key="5">
    <source>
        <dbReference type="EMBL" id="KAG0711371.1"/>
    </source>
</evidence>
<organism evidence="5 6">
    <name type="scientific">Chionoecetes opilio</name>
    <name type="common">Atlantic snow crab</name>
    <name type="synonym">Cancer opilio</name>
    <dbReference type="NCBI Taxonomy" id="41210"/>
    <lineage>
        <taxon>Eukaryota</taxon>
        <taxon>Metazoa</taxon>
        <taxon>Ecdysozoa</taxon>
        <taxon>Arthropoda</taxon>
        <taxon>Crustacea</taxon>
        <taxon>Multicrustacea</taxon>
        <taxon>Malacostraca</taxon>
        <taxon>Eumalacostraca</taxon>
        <taxon>Eucarida</taxon>
        <taxon>Decapoda</taxon>
        <taxon>Pleocyemata</taxon>
        <taxon>Brachyura</taxon>
        <taxon>Eubrachyura</taxon>
        <taxon>Majoidea</taxon>
        <taxon>Majidae</taxon>
        <taxon>Chionoecetes</taxon>
    </lineage>
</organism>
<dbReference type="GO" id="GO:0004518">
    <property type="term" value="F:nuclease activity"/>
    <property type="evidence" value="ECO:0007669"/>
    <property type="project" value="UniProtKB-KW"/>
</dbReference>
<dbReference type="GO" id="GO:0000956">
    <property type="term" value="P:nuclear-transcribed mRNA catabolic process"/>
    <property type="evidence" value="ECO:0007669"/>
    <property type="project" value="TreeGrafter"/>
</dbReference>
<comment type="similarity">
    <text evidence="1 2">Belongs to the DXO/Dom3Z family.</text>
</comment>
<feature type="compositionally biased region" description="Basic and acidic residues" evidence="3">
    <location>
        <begin position="409"/>
        <end position="418"/>
    </location>
</feature>
<dbReference type="GO" id="GO:0005634">
    <property type="term" value="C:nucleus"/>
    <property type="evidence" value="ECO:0007669"/>
    <property type="project" value="UniProtKB-SubCell"/>
</dbReference>
<dbReference type="InterPro" id="IPR039039">
    <property type="entry name" value="RAI1-like_fam"/>
</dbReference>
<dbReference type="OrthoDB" id="6351607at2759"/>
<keyword evidence="2" id="KW-0479">Metal-binding</keyword>
<dbReference type="PANTHER" id="PTHR12395">
    <property type="entry name" value="DOM-3 RELATED"/>
    <property type="match status" value="1"/>
</dbReference>
<evidence type="ECO:0000256" key="2">
    <source>
        <dbReference type="RuleBase" id="RU367113"/>
    </source>
</evidence>
<dbReference type="GO" id="GO:0000166">
    <property type="term" value="F:nucleotide binding"/>
    <property type="evidence" value="ECO:0007669"/>
    <property type="project" value="UniProtKB-KW"/>
</dbReference>
<dbReference type="GO" id="GO:0110155">
    <property type="term" value="P:NAD-cap decapping"/>
    <property type="evidence" value="ECO:0007669"/>
    <property type="project" value="TreeGrafter"/>
</dbReference>
<comment type="cofactor">
    <cofactor evidence="2">
        <name>a divalent metal cation</name>
        <dbReference type="ChEBI" id="CHEBI:60240"/>
    </cofactor>
</comment>
<dbReference type="InterPro" id="IPR013961">
    <property type="entry name" value="RAI1"/>
</dbReference>
<evidence type="ECO:0000259" key="4">
    <source>
        <dbReference type="Pfam" id="PF08652"/>
    </source>
</evidence>
<comment type="function">
    <text evidence="2">Decapping enzyme for NAD-capped RNAs: specifically hydrolyzes the nicotinamide adenine dinucleotide (NAD) cap from a subset of RNAs by removing the entire NAD moiety from the 5'-end of an NAD-capped RNA.</text>
</comment>
<keyword evidence="2" id="KW-0539">Nucleus</keyword>
<dbReference type="EMBL" id="JACEEZ010023382">
    <property type="protein sequence ID" value="KAG0711371.1"/>
    <property type="molecule type" value="Genomic_DNA"/>
</dbReference>
<evidence type="ECO:0000313" key="6">
    <source>
        <dbReference type="Proteomes" id="UP000770661"/>
    </source>
</evidence>
<comment type="subcellular location">
    <subcellularLocation>
        <location evidence="2">Nucleus</location>
    </subcellularLocation>
</comment>
<dbReference type="GO" id="GO:0005829">
    <property type="term" value="C:cytosol"/>
    <property type="evidence" value="ECO:0007669"/>
    <property type="project" value="TreeGrafter"/>
</dbReference>
<reference evidence="5" key="1">
    <citation type="submission" date="2020-07" db="EMBL/GenBank/DDBJ databases">
        <title>The High-quality genome of the commercially important snow crab, Chionoecetes opilio.</title>
        <authorList>
            <person name="Jeong J.-H."/>
            <person name="Ryu S."/>
        </authorList>
    </citation>
    <scope>NUCLEOTIDE SEQUENCE</scope>
    <source>
        <strain evidence="5">MADBK_172401_WGS</strain>
        <tissue evidence="5">Digestive gland</tissue>
    </source>
</reference>
<dbReference type="GO" id="GO:0046872">
    <property type="term" value="F:metal ion binding"/>
    <property type="evidence" value="ECO:0007669"/>
    <property type="project" value="UniProtKB-KW"/>
</dbReference>
<proteinExistence type="inferred from homology"/>
<feature type="region of interest" description="Disordered" evidence="3">
    <location>
        <begin position="349"/>
        <end position="527"/>
    </location>
</feature>